<evidence type="ECO:0000313" key="2">
    <source>
        <dbReference type="Proteomes" id="UP001238540"/>
    </source>
</evidence>
<name>A0ABT8BY34_9VIBR</name>
<proteinExistence type="predicted"/>
<evidence type="ECO:0000313" key="1">
    <source>
        <dbReference type="EMBL" id="MDN3610988.1"/>
    </source>
</evidence>
<protein>
    <submittedName>
        <fullName evidence="1">Uncharacterized protein</fullName>
    </submittedName>
</protein>
<sequence>MFRLTTSGQQHHWHRLEHEQRSIELLSTIPIKQTGITKQKVSYAQRE</sequence>
<dbReference type="EMBL" id="JAUFQC010000003">
    <property type="protein sequence ID" value="MDN3610988.1"/>
    <property type="molecule type" value="Genomic_DNA"/>
</dbReference>
<accession>A0ABT8BY34</accession>
<dbReference type="RefSeq" id="WP_290312555.1">
    <property type="nucleotide sequence ID" value="NZ_JAUFQC010000003.1"/>
</dbReference>
<reference evidence="2" key="1">
    <citation type="journal article" date="2019" name="Int. J. Syst. Evol. Microbiol.">
        <title>The Global Catalogue of Microorganisms (GCM) 10K type strain sequencing project: providing services to taxonomists for standard genome sequencing and annotation.</title>
        <authorList>
            <consortium name="The Broad Institute Genomics Platform"/>
            <consortium name="The Broad Institute Genome Sequencing Center for Infectious Disease"/>
            <person name="Wu L."/>
            <person name="Ma J."/>
        </authorList>
    </citation>
    <scope>NUCLEOTIDE SEQUENCE [LARGE SCALE GENOMIC DNA]</scope>
    <source>
        <strain evidence="2">CECT 7398</strain>
    </source>
</reference>
<organism evidence="1 2">
    <name type="scientific">Vibrio ostreicida</name>
    <dbReference type="NCBI Taxonomy" id="526588"/>
    <lineage>
        <taxon>Bacteria</taxon>
        <taxon>Pseudomonadati</taxon>
        <taxon>Pseudomonadota</taxon>
        <taxon>Gammaproteobacteria</taxon>
        <taxon>Vibrionales</taxon>
        <taxon>Vibrionaceae</taxon>
        <taxon>Vibrio</taxon>
    </lineage>
</organism>
<keyword evidence="2" id="KW-1185">Reference proteome</keyword>
<comment type="caution">
    <text evidence="1">The sequence shown here is derived from an EMBL/GenBank/DDBJ whole genome shotgun (WGS) entry which is preliminary data.</text>
</comment>
<dbReference type="Proteomes" id="UP001238540">
    <property type="component" value="Unassembled WGS sequence"/>
</dbReference>
<gene>
    <name evidence="1" type="ORF">QWZ16_14965</name>
</gene>